<reference evidence="5" key="1">
    <citation type="journal article" date="2012" name="Nat. Biotechnol.">
        <title>Reference genome sequence of the model plant Setaria.</title>
        <authorList>
            <person name="Bennetzen J.L."/>
            <person name="Schmutz J."/>
            <person name="Wang H."/>
            <person name="Percifield R."/>
            <person name="Hawkins J."/>
            <person name="Pontaroli A.C."/>
            <person name="Estep M."/>
            <person name="Feng L."/>
            <person name="Vaughn J.N."/>
            <person name="Grimwood J."/>
            <person name="Jenkins J."/>
            <person name="Barry K."/>
            <person name="Lindquist E."/>
            <person name="Hellsten U."/>
            <person name="Deshpande S."/>
            <person name="Wang X."/>
            <person name="Wu X."/>
            <person name="Mitros T."/>
            <person name="Triplett J."/>
            <person name="Yang X."/>
            <person name="Ye C.Y."/>
            <person name="Mauro-Herrera M."/>
            <person name="Wang L."/>
            <person name="Li P."/>
            <person name="Sharma M."/>
            <person name="Sharma R."/>
            <person name="Ronald P.C."/>
            <person name="Panaud O."/>
            <person name="Kellogg E.A."/>
            <person name="Brutnell T.P."/>
            <person name="Doust A.N."/>
            <person name="Tuskan G.A."/>
            <person name="Rokhsar D."/>
            <person name="Devos K.M."/>
        </authorList>
    </citation>
    <scope>NUCLEOTIDE SEQUENCE [LARGE SCALE GENOMIC DNA]</scope>
    <source>
        <strain evidence="5">cv. Yugu1</strain>
    </source>
</reference>
<feature type="domain" description="hAT-like transposase RNase-H fold" evidence="3">
    <location>
        <begin position="360"/>
        <end position="412"/>
    </location>
</feature>
<reference evidence="4" key="2">
    <citation type="submission" date="2018-08" db="UniProtKB">
        <authorList>
            <consortium name="EnsemblPlants"/>
        </authorList>
    </citation>
    <scope>IDENTIFICATION</scope>
    <source>
        <strain evidence="4">Yugu1</strain>
    </source>
</reference>
<organism evidence="4 5">
    <name type="scientific">Setaria italica</name>
    <name type="common">Foxtail millet</name>
    <name type="synonym">Panicum italicum</name>
    <dbReference type="NCBI Taxonomy" id="4555"/>
    <lineage>
        <taxon>Eukaryota</taxon>
        <taxon>Viridiplantae</taxon>
        <taxon>Streptophyta</taxon>
        <taxon>Embryophyta</taxon>
        <taxon>Tracheophyta</taxon>
        <taxon>Spermatophyta</taxon>
        <taxon>Magnoliopsida</taxon>
        <taxon>Liliopsida</taxon>
        <taxon>Poales</taxon>
        <taxon>Poaceae</taxon>
        <taxon>PACMAD clade</taxon>
        <taxon>Panicoideae</taxon>
        <taxon>Panicodae</taxon>
        <taxon>Paniceae</taxon>
        <taxon>Cenchrinae</taxon>
        <taxon>Setaria</taxon>
    </lineage>
</organism>
<dbReference type="InterPro" id="IPR012337">
    <property type="entry name" value="RNaseH-like_sf"/>
</dbReference>
<dbReference type="PANTHER" id="PTHR46481">
    <property type="entry name" value="ZINC FINGER BED DOMAIN-CONTAINING PROTEIN 4"/>
    <property type="match status" value="1"/>
</dbReference>
<feature type="region of interest" description="Disordered" evidence="2">
    <location>
        <begin position="1"/>
        <end position="41"/>
    </location>
</feature>
<proteinExistence type="predicted"/>
<dbReference type="HOGENOM" id="CLU_009123_1_5_1"/>
<evidence type="ECO:0000256" key="2">
    <source>
        <dbReference type="SAM" id="MobiDB-lite"/>
    </source>
</evidence>
<name>K3ZLP8_SETIT</name>
<keyword evidence="1" id="KW-0238">DNA-binding</keyword>
<feature type="compositionally biased region" description="Basic and acidic residues" evidence="2">
    <location>
        <begin position="19"/>
        <end position="41"/>
    </location>
</feature>
<sequence length="527" mass="59551">MSQVKKDIEQDISNWVESHGNEEELTDAGKEDVAGRDGGDVGKEVINVDDLEEKMRKQIASRSNMRQHFTKIKVDGVVVKGKCNYCDGEIMAHSVHNVILMSLACPQFNLPSRRTCTRDTVQLYFEQKTKLKIFFQEQCLRVCLTTDGWTSQQQDSYMTVTASFIDNNWCLHKKIINFKKVLLDWGLDKVMTVTVDNASANDSGVSYLRRQMNSLKTSIARSINLIVQDGLKEVDNSIKLVRAAVRFVKNGTSRLVKFRECARSEKVDSKAFLSLDVCTWWNSTHDMLAAACTYEKVFTSEIKLGVSSPGVPGENDWDNARKLTEFLGHFADVTRCVSASLNGNLDVQNEKGKGKEKEKENINLIFVAIVLDPRYKLSEYIELAIEEIYGEGVGQKVWAAVTKCLHDLFEEYRDTNSQASDVNQQSSDSPQSKQGGDCARKMKTRAVKRMRLNNGSSSCSRGSRTELDRYLAEEYEEDTKKFDILACTSGRILDDFRSSLTPFMVEALVCTQDWLRRATPIDIAENT</sequence>
<dbReference type="SUPFAM" id="SSF53098">
    <property type="entry name" value="Ribonuclease H-like"/>
    <property type="match status" value="1"/>
</dbReference>
<dbReference type="InParanoid" id="K3ZLP8"/>
<evidence type="ECO:0000313" key="5">
    <source>
        <dbReference type="Proteomes" id="UP000004995"/>
    </source>
</evidence>
<evidence type="ECO:0000256" key="1">
    <source>
        <dbReference type="ARBA" id="ARBA00023125"/>
    </source>
</evidence>
<dbReference type="GO" id="GO:0003677">
    <property type="term" value="F:DNA binding"/>
    <property type="evidence" value="ECO:0007669"/>
    <property type="project" value="UniProtKB-KW"/>
</dbReference>
<dbReference type="EnsemblPlants" id="KQK93808">
    <property type="protein sequence ID" value="KQK93808"/>
    <property type="gene ID" value="SETIT_027509mg"/>
</dbReference>
<dbReference type="InterPro" id="IPR025525">
    <property type="entry name" value="hAT-like_transposase_RNase-H"/>
</dbReference>
<feature type="region of interest" description="Disordered" evidence="2">
    <location>
        <begin position="416"/>
        <end position="440"/>
    </location>
</feature>
<evidence type="ECO:0000259" key="3">
    <source>
        <dbReference type="Pfam" id="PF14372"/>
    </source>
</evidence>
<protein>
    <recommendedName>
        <fullName evidence="3">hAT-like transposase RNase-H fold domain-containing protein</fullName>
    </recommendedName>
</protein>
<dbReference type="AlphaFoldDB" id="K3ZLP8"/>
<dbReference type="EMBL" id="AGNK02004672">
    <property type="status" value="NOT_ANNOTATED_CDS"/>
    <property type="molecule type" value="Genomic_DNA"/>
</dbReference>
<dbReference type="OMA" id="QATEMRT"/>
<dbReference type="PANTHER" id="PTHR46481:SF7">
    <property type="entry name" value="ZINC FINGER BED DOMAIN-CONTAINING PROTEIN RICESLEEPER 2-LIKE"/>
    <property type="match status" value="1"/>
</dbReference>
<dbReference type="Gramene" id="KQK93808">
    <property type="protein sequence ID" value="KQK93808"/>
    <property type="gene ID" value="SETIT_027509mg"/>
</dbReference>
<accession>K3ZLP8</accession>
<keyword evidence="5" id="KW-1185">Reference proteome</keyword>
<dbReference type="Pfam" id="PF14372">
    <property type="entry name" value="hAT-like_RNase-H"/>
    <property type="match status" value="1"/>
</dbReference>
<feature type="compositionally biased region" description="Polar residues" evidence="2">
    <location>
        <begin position="416"/>
        <end position="434"/>
    </location>
</feature>
<dbReference type="InterPro" id="IPR052035">
    <property type="entry name" value="ZnF_BED_domain_contain"/>
</dbReference>
<dbReference type="eggNOG" id="KOG1121">
    <property type="taxonomic scope" value="Eukaryota"/>
</dbReference>
<dbReference type="Proteomes" id="UP000004995">
    <property type="component" value="Unassembled WGS sequence"/>
</dbReference>
<dbReference type="STRING" id="4555.K3ZLP8"/>
<evidence type="ECO:0000313" key="4">
    <source>
        <dbReference type="EnsemblPlants" id="KQK93808"/>
    </source>
</evidence>